<evidence type="ECO:0000313" key="1">
    <source>
        <dbReference type="EMBL" id="KAK4044536.1"/>
    </source>
</evidence>
<dbReference type="Gene3D" id="3.30.70.100">
    <property type="match status" value="1"/>
</dbReference>
<dbReference type="Proteomes" id="UP001303115">
    <property type="component" value="Unassembled WGS sequence"/>
</dbReference>
<accession>A0AAN6PTF2</accession>
<gene>
    <name evidence="1" type="ORF">C8A01DRAFT_42716</name>
</gene>
<name>A0AAN6PTF2_9PEZI</name>
<dbReference type="EMBL" id="MU854318">
    <property type="protein sequence ID" value="KAK4044536.1"/>
    <property type="molecule type" value="Genomic_DNA"/>
</dbReference>
<sequence>MAASPVFVFQALSQNEQPAAAVLNEFKKQEGFQRALFGVKMEDPETGVLCTEWSSAEAATSYRSSQLGTSLGAKETLAFAAAAGEQQQQQQQQQGWRAALGAPCTEVFTAFGVEDGFAEGNVGRFVSAVGARPPEGFEGLAFGESVQGDDGGGEERAVRMVIGWVSREAHLEAKGAPGAIQENIHELRVLRRAVDLFHVAFREL</sequence>
<protein>
    <recommendedName>
        <fullName evidence="3">ABM domain-containing protein</fullName>
    </recommendedName>
</protein>
<evidence type="ECO:0000313" key="2">
    <source>
        <dbReference type="Proteomes" id="UP001303115"/>
    </source>
</evidence>
<proteinExistence type="predicted"/>
<evidence type="ECO:0008006" key="3">
    <source>
        <dbReference type="Google" id="ProtNLM"/>
    </source>
</evidence>
<organism evidence="1 2">
    <name type="scientific">Parachaetomium inaequale</name>
    <dbReference type="NCBI Taxonomy" id="2588326"/>
    <lineage>
        <taxon>Eukaryota</taxon>
        <taxon>Fungi</taxon>
        <taxon>Dikarya</taxon>
        <taxon>Ascomycota</taxon>
        <taxon>Pezizomycotina</taxon>
        <taxon>Sordariomycetes</taxon>
        <taxon>Sordariomycetidae</taxon>
        <taxon>Sordariales</taxon>
        <taxon>Chaetomiaceae</taxon>
        <taxon>Parachaetomium</taxon>
    </lineage>
</organism>
<reference evidence="2" key="1">
    <citation type="journal article" date="2023" name="Mol. Phylogenet. Evol.">
        <title>Genome-scale phylogeny and comparative genomics of the fungal order Sordariales.</title>
        <authorList>
            <person name="Hensen N."/>
            <person name="Bonometti L."/>
            <person name="Westerberg I."/>
            <person name="Brannstrom I.O."/>
            <person name="Guillou S."/>
            <person name="Cros-Aarteil S."/>
            <person name="Calhoun S."/>
            <person name="Haridas S."/>
            <person name="Kuo A."/>
            <person name="Mondo S."/>
            <person name="Pangilinan J."/>
            <person name="Riley R."/>
            <person name="LaButti K."/>
            <person name="Andreopoulos B."/>
            <person name="Lipzen A."/>
            <person name="Chen C."/>
            <person name="Yan M."/>
            <person name="Daum C."/>
            <person name="Ng V."/>
            <person name="Clum A."/>
            <person name="Steindorff A."/>
            <person name="Ohm R.A."/>
            <person name="Martin F."/>
            <person name="Silar P."/>
            <person name="Natvig D.O."/>
            <person name="Lalanne C."/>
            <person name="Gautier V."/>
            <person name="Ament-Velasquez S.L."/>
            <person name="Kruys A."/>
            <person name="Hutchinson M.I."/>
            <person name="Powell A.J."/>
            <person name="Barry K."/>
            <person name="Miller A.N."/>
            <person name="Grigoriev I.V."/>
            <person name="Debuchy R."/>
            <person name="Gladieux P."/>
            <person name="Hiltunen Thoren M."/>
            <person name="Johannesson H."/>
        </authorList>
    </citation>
    <scope>NUCLEOTIDE SEQUENCE [LARGE SCALE GENOMIC DNA]</scope>
    <source>
        <strain evidence="2">CBS 284.82</strain>
    </source>
</reference>
<comment type="caution">
    <text evidence="1">The sequence shown here is derived from an EMBL/GenBank/DDBJ whole genome shotgun (WGS) entry which is preliminary data.</text>
</comment>
<keyword evidence="2" id="KW-1185">Reference proteome</keyword>
<dbReference type="AlphaFoldDB" id="A0AAN6PTF2"/>